<comment type="similarity">
    <text evidence="2">Belongs to the SNF2/RAD54 helicase family. ISWI subfamily.</text>
</comment>
<dbReference type="GO" id="GO:0140658">
    <property type="term" value="F:ATP-dependent chromatin remodeler activity"/>
    <property type="evidence" value="ECO:0007669"/>
    <property type="project" value="TreeGrafter"/>
</dbReference>
<dbReference type="Proteomes" id="UP000693970">
    <property type="component" value="Unassembled WGS sequence"/>
</dbReference>
<dbReference type="GO" id="GO:0016887">
    <property type="term" value="F:ATP hydrolysis activity"/>
    <property type="evidence" value="ECO:0007669"/>
    <property type="project" value="TreeGrafter"/>
</dbReference>
<dbReference type="GO" id="GO:0005524">
    <property type="term" value="F:ATP binding"/>
    <property type="evidence" value="ECO:0007669"/>
    <property type="project" value="InterPro"/>
</dbReference>
<comment type="caution">
    <text evidence="10">The sequence shown here is derived from an EMBL/GenBank/DDBJ whole genome shotgun (WGS) entry which is preliminary data.</text>
</comment>
<keyword evidence="10" id="KW-0347">Helicase</keyword>
<evidence type="ECO:0000259" key="9">
    <source>
        <dbReference type="PROSITE" id="PS51194"/>
    </source>
</evidence>
<evidence type="ECO:0000256" key="4">
    <source>
        <dbReference type="ARBA" id="ARBA00023242"/>
    </source>
</evidence>
<accession>A0A9K3KL48</accession>
<proteinExistence type="inferred from homology"/>
<dbReference type="GO" id="GO:0003682">
    <property type="term" value="F:chromatin binding"/>
    <property type="evidence" value="ECO:0007669"/>
    <property type="project" value="TreeGrafter"/>
</dbReference>
<dbReference type="FunFam" id="3.40.50.300:FF:000082">
    <property type="entry name" value="ISWI chromatin remodeling complex ATPase ISW1"/>
    <property type="match status" value="1"/>
</dbReference>
<feature type="compositionally biased region" description="Polar residues" evidence="6">
    <location>
        <begin position="1527"/>
        <end position="1536"/>
    </location>
</feature>
<dbReference type="FunFam" id="3.40.50.10810:FF:000101">
    <property type="entry name" value="SWI/SNF-related, matrix-associated, actin-dependent regulator of"/>
    <property type="match status" value="1"/>
</dbReference>
<feature type="region of interest" description="Disordered" evidence="6">
    <location>
        <begin position="1488"/>
        <end position="1563"/>
    </location>
</feature>
<protein>
    <submittedName>
        <fullName evidence="10">Helicase</fullName>
    </submittedName>
</protein>
<dbReference type="InterPro" id="IPR014001">
    <property type="entry name" value="Helicase_ATP-bd"/>
</dbReference>
<evidence type="ECO:0000259" key="7">
    <source>
        <dbReference type="PROSITE" id="PS50118"/>
    </source>
</evidence>
<feature type="domain" description="Helicase C-terminal" evidence="9">
    <location>
        <begin position="608"/>
        <end position="759"/>
    </location>
</feature>
<keyword evidence="11" id="KW-1185">Reference proteome</keyword>
<feature type="region of interest" description="Disordered" evidence="6">
    <location>
        <begin position="192"/>
        <end position="255"/>
    </location>
</feature>
<feature type="compositionally biased region" description="Low complexity" evidence="6">
    <location>
        <begin position="1509"/>
        <end position="1520"/>
    </location>
</feature>
<dbReference type="GO" id="GO:0042393">
    <property type="term" value="F:histone binding"/>
    <property type="evidence" value="ECO:0007669"/>
    <property type="project" value="TreeGrafter"/>
</dbReference>
<dbReference type="GO" id="GO:0034728">
    <property type="term" value="P:nucleosome organization"/>
    <property type="evidence" value="ECO:0007669"/>
    <property type="project" value="TreeGrafter"/>
</dbReference>
<feature type="region of interest" description="Disordered" evidence="6">
    <location>
        <begin position="1329"/>
        <end position="1370"/>
    </location>
</feature>
<dbReference type="InterPro" id="IPR015195">
    <property type="entry name" value="SLIDE"/>
</dbReference>
<dbReference type="GO" id="GO:0003677">
    <property type="term" value="F:DNA binding"/>
    <property type="evidence" value="ECO:0007669"/>
    <property type="project" value="UniProtKB-UniRule"/>
</dbReference>
<keyword evidence="10" id="KW-0547">Nucleotide-binding</keyword>
<dbReference type="GO" id="GO:0000785">
    <property type="term" value="C:chromatin"/>
    <property type="evidence" value="ECO:0007669"/>
    <property type="project" value="TreeGrafter"/>
</dbReference>
<evidence type="ECO:0000259" key="8">
    <source>
        <dbReference type="PROSITE" id="PS51192"/>
    </source>
</evidence>
<dbReference type="Pfam" id="PF09111">
    <property type="entry name" value="SLIDE"/>
    <property type="match status" value="1"/>
</dbReference>
<feature type="compositionally biased region" description="Basic and acidic residues" evidence="6">
    <location>
        <begin position="204"/>
        <end position="218"/>
    </location>
</feature>
<evidence type="ECO:0000313" key="10">
    <source>
        <dbReference type="EMBL" id="KAG7345099.1"/>
    </source>
</evidence>
<feature type="domain" description="Helicase ATP-binding" evidence="8">
    <location>
        <begin position="282"/>
        <end position="476"/>
    </location>
</feature>
<reference evidence="10" key="1">
    <citation type="journal article" date="2021" name="Sci. Rep.">
        <title>Diploid genomic architecture of Nitzschia inconspicua, an elite biomass production diatom.</title>
        <authorList>
            <person name="Oliver A."/>
            <person name="Podell S."/>
            <person name="Pinowska A."/>
            <person name="Traller J.C."/>
            <person name="Smith S.R."/>
            <person name="McClure R."/>
            <person name="Beliaev A."/>
            <person name="Bohutskyi P."/>
            <person name="Hill E.A."/>
            <person name="Rabines A."/>
            <person name="Zheng H."/>
            <person name="Allen L.Z."/>
            <person name="Kuo A."/>
            <person name="Grigoriev I.V."/>
            <person name="Allen A.E."/>
            <person name="Hazlebeck D."/>
            <person name="Allen E.E."/>
        </authorList>
    </citation>
    <scope>NUCLEOTIDE SEQUENCE</scope>
    <source>
        <strain evidence="10">Hildebrandi</strain>
    </source>
</reference>
<dbReference type="InterPro" id="IPR001650">
    <property type="entry name" value="Helicase_C-like"/>
</dbReference>
<dbReference type="PROSITE" id="PS50118">
    <property type="entry name" value="HMG_BOX_2"/>
    <property type="match status" value="1"/>
</dbReference>
<dbReference type="CDD" id="cd18793">
    <property type="entry name" value="SF2_C_SNF"/>
    <property type="match status" value="1"/>
</dbReference>
<dbReference type="InterPro" id="IPR000330">
    <property type="entry name" value="SNF2_N"/>
</dbReference>
<dbReference type="PROSITE" id="PS51194">
    <property type="entry name" value="HELICASE_CTER"/>
    <property type="match status" value="1"/>
</dbReference>
<dbReference type="PANTHER" id="PTHR45623">
    <property type="entry name" value="CHROMODOMAIN-HELICASE-DNA-BINDING PROTEIN 3-RELATED-RELATED"/>
    <property type="match status" value="1"/>
</dbReference>
<dbReference type="SMART" id="SM00490">
    <property type="entry name" value="HELICc"/>
    <property type="match status" value="1"/>
</dbReference>
<dbReference type="Pfam" id="PF00176">
    <property type="entry name" value="SNF2-rel_dom"/>
    <property type="match status" value="1"/>
</dbReference>
<name>A0A9K3KL48_9STRA</name>
<dbReference type="PANTHER" id="PTHR45623:SF49">
    <property type="entry name" value="SWI_SNF-RELATED MATRIX-ASSOCIATED ACTIN-DEPENDENT REGULATOR OF CHROMATIN SUBFAMILY A MEMBER 5"/>
    <property type="match status" value="1"/>
</dbReference>
<feature type="compositionally biased region" description="Acidic residues" evidence="6">
    <location>
        <begin position="242"/>
        <end position="254"/>
    </location>
</feature>
<feature type="DNA-binding region" description="HMG box" evidence="5">
    <location>
        <begin position="5"/>
        <end position="72"/>
    </location>
</feature>
<feature type="domain" description="HMG box" evidence="7">
    <location>
        <begin position="5"/>
        <end position="72"/>
    </location>
</feature>
<evidence type="ECO:0000256" key="2">
    <source>
        <dbReference type="ARBA" id="ARBA00009687"/>
    </source>
</evidence>
<feature type="compositionally biased region" description="Basic and acidic residues" evidence="6">
    <location>
        <begin position="55"/>
        <end position="84"/>
    </location>
</feature>
<dbReference type="OrthoDB" id="5857104at2759"/>
<evidence type="ECO:0000256" key="5">
    <source>
        <dbReference type="PROSITE-ProRule" id="PRU00267"/>
    </source>
</evidence>
<feature type="compositionally biased region" description="Basic and acidic residues" evidence="6">
    <location>
        <begin position="130"/>
        <end position="154"/>
    </location>
</feature>
<evidence type="ECO:0000313" key="11">
    <source>
        <dbReference type="Proteomes" id="UP000693970"/>
    </source>
</evidence>
<gene>
    <name evidence="10" type="ORF">IV203_032630</name>
</gene>
<evidence type="ECO:0000256" key="3">
    <source>
        <dbReference type="ARBA" id="ARBA00022801"/>
    </source>
</evidence>
<feature type="compositionally biased region" description="Acidic residues" evidence="6">
    <location>
        <begin position="1542"/>
        <end position="1551"/>
    </location>
</feature>
<keyword evidence="4 5" id="KW-0539">Nucleus</keyword>
<dbReference type="Pfam" id="PF00505">
    <property type="entry name" value="HMG_box"/>
    <property type="match status" value="1"/>
</dbReference>
<organism evidence="10 11">
    <name type="scientific">Nitzschia inconspicua</name>
    <dbReference type="NCBI Taxonomy" id="303405"/>
    <lineage>
        <taxon>Eukaryota</taxon>
        <taxon>Sar</taxon>
        <taxon>Stramenopiles</taxon>
        <taxon>Ochrophyta</taxon>
        <taxon>Bacillariophyta</taxon>
        <taxon>Bacillariophyceae</taxon>
        <taxon>Bacillariophycidae</taxon>
        <taxon>Bacillariales</taxon>
        <taxon>Bacillariaceae</taxon>
        <taxon>Nitzschia</taxon>
    </lineage>
</organism>
<dbReference type="EMBL" id="JAGRRH010000022">
    <property type="protein sequence ID" value="KAG7345099.1"/>
    <property type="molecule type" value="Genomic_DNA"/>
</dbReference>
<feature type="compositionally biased region" description="Basic and acidic residues" evidence="6">
    <location>
        <begin position="102"/>
        <end position="123"/>
    </location>
</feature>
<dbReference type="Pfam" id="PF00271">
    <property type="entry name" value="Helicase_C"/>
    <property type="match status" value="1"/>
</dbReference>
<dbReference type="SMART" id="SM00398">
    <property type="entry name" value="HMG"/>
    <property type="match status" value="1"/>
</dbReference>
<evidence type="ECO:0000256" key="1">
    <source>
        <dbReference type="ARBA" id="ARBA00004123"/>
    </source>
</evidence>
<feature type="region of interest" description="Disordered" evidence="6">
    <location>
        <begin position="54"/>
        <end position="170"/>
    </location>
</feature>
<comment type="subcellular location">
    <subcellularLocation>
        <location evidence="1">Nucleus</location>
    </subcellularLocation>
</comment>
<dbReference type="SMART" id="SM00487">
    <property type="entry name" value="DEXDc"/>
    <property type="match status" value="1"/>
</dbReference>
<sequence>MAPQVKKAKTAFLFYQSDQLAAVRKEKNLSMGDAMTELAARWRTMTDPQKAKYLQLERQDRERFERESAAADEQRLKEQEERRKALVIQDGEAASNRGARQRLQEERDEAERLKKERRLQREAEMDEEEKAERERIRDEKRRETEARRKMKAEEDQALAKQHKKLDKEEARKTANRLEYLFKQSPIFAKLKMGEGSMEDGSPEEVEKVKKKASEDLGRGGRSRSKSSASSTNKPHHIHDKDSAEEDDDDQEEEEHVFLTKQPSCIKFGQLKPYQLESLNWMIHLAEKGLNGILADEMGLGKTLQSISILAYHYEYLKIQGPHLICVPKSTLSNWMNELARWCPSLRAIRFHGSREDREAMIENYFHPAAASHDGKRPERQIMNEKGEMVDDNTDNPRQWDVCVTTYEVCNTERKVLQRFAWKYLVIDEAHRLKNDVSMFSQTVRSFRTANRLLLTGTPLQNNLRELWALLNFLLPDIFSSADQFDEWFNLEIDDEEAKKNMISQLHKILRPFMLRRLKADVAKGLPPKTETIVMVGMSKMQKQLYKKLLLRDLDAFTGNQSKNRTAVLNIVMQLRKCCGHPYLFEGVEDRTLDPLGEHLVENCGKLFMVDKLLRRLKERGSRVLIFTQMTRVLDILEDFMVMRGYEYCRIDGNTTYDDRETAIDTFNAPNSEKFCFILSTRAGGLGINLQTADTCILYDSDWNPQQDLQAQDRCHRLGQKKPVSVYRLVSENTIEEKIVERAQQKLKLDAMVVQQGRLKDKDKVSKEEMLAAVRFGADQVFRSEESTITDEDIDIILERGKAKTKELAEKIQKKEKGDLLDFRLDGGISTQTFEGVDYSDKELREQLRLLAANAIGKRERRPPPANYNPVIESKKSMIVNNTKIKLPRTLRLPNMENHQFYNRERLLELGKAEFEMYARLRETGKLPPKEFIEKTRTLLPDELGQEKIELLDEGFGDWTRTQFFSFVKAVAKYGRDDIPSIAAELDMSEDQVAPYSAAFWKYGKDELKDEWERFSSMIERGEKRIEKQKKNAVMLKKFVSTFENPREEMTFANKGTTHFALEQDRALICAVDAAGYGKWDTVRERIVKDSKLKFQHTVIGMTTGQMQKRADYRVRQMERELDAREKGLKNSRPANVVAAQKALDAIKEMEKYEVEARTRELQGLFAAPLGTLSKDARQAMENCLKDRDACVNRLREVEGQVNRCHLLAEETRQGIKRGDQYVNFSNITLKGGTTFTTAGGDLTFEVLPDLESGAIEARINKPILKIPECGQCENCIYKGGARKLCVRRLEERNKLIIAETKKALKARGKSTNKIKPGLITSSGPVVASSNGFANAASSKKRKGDPMSAPPSKKSKTNSPTPCAPGERKTVKMIQTPNGLKPRVTSQGNKRMSIPDDAFPEFCRRIGAYGTAERRKLIQDFADEHPTTSIRQVTLKLGEITQKDPPTCLDMTGRKVRAFTFYLRPKFYKHLPPDDRPADWEKAAAEDEIKWQQEKAEEKAKKLAEKAKNAAEGGASSEGAGTDAESIHSGSASNDVASPSVADGDETEDEGVAGEPVAKKLRVE</sequence>
<dbReference type="GO" id="GO:0004386">
    <property type="term" value="F:helicase activity"/>
    <property type="evidence" value="ECO:0007669"/>
    <property type="project" value="UniProtKB-KW"/>
</dbReference>
<evidence type="ECO:0000256" key="6">
    <source>
        <dbReference type="SAM" id="MobiDB-lite"/>
    </source>
</evidence>
<keyword evidence="3" id="KW-0378">Hydrolase</keyword>
<dbReference type="InterPro" id="IPR049730">
    <property type="entry name" value="SNF2/RAD54-like_C"/>
</dbReference>
<feature type="compositionally biased region" description="Basic and acidic residues" evidence="6">
    <location>
        <begin position="1488"/>
        <end position="1508"/>
    </location>
</feature>
<dbReference type="PROSITE" id="PS51192">
    <property type="entry name" value="HELICASE_ATP_BIND_1"/>
    <property type="match status" value="1"/>
</dbReference>
<dbReference type="GO" id="GO:0005634">
    <property type="term" value="C:nucleus"/>
    <property type="evidence" value="ECO:0007669"/>
    <property type="project" value="UniProtKB-SubCell"/>
</dbReference>
<keyword evidence="10" id="KW-0067">ATP-binding</keyword>
<keyword evidence="5" id="KW-0238">DNA-binding</keyword>
<dbReference type="InterPro" id="IPR009071">
    <property type="entry name" value="HMG_box_dom"/>
</dbReference>
<reference evidence="10" key="2">
    <citation type="submission" date="2021-04" db="EMBL/GenBank/DDBJ databases">
        <authorList>
            <person name="Podell S."/>
        </authorList>
    </citation>
    <scope>NUCLEOTIDE SEQUENCE</scope>
    <source>
        <strain evidence="10">Hildebrandi</strain>
    </source>
</reference>
<dbReference type="CDD" id="cd00084">
    <property type="entry name" value="HMG-box_SF"/>
    <property type="match status" value="1"/>
</dbReference>